<dbReference type="PRINTS" id="PR01035">
    <property type="entry name" value="TCRTETA"/>
</dbReference>
<dbReference type="InterPro" id="IPR036259">
    <property type="entry name" value="MFS_trans_sf"/>
</dbReference>
<feature type="transmembrane region" description="Helical" evidence="7">
    <location>
        <begin position="367"/>
        <end position="386"/>
    </location>
</feature>
<dbReference type="PANTHER" id="PTHR23504">
    <property type="entry name" value="MAJOR FACILITATOR SUPERFAMILY DOMAIN-CONTAINING PROTEIN 10"/>
    <property type="match status" value="1"/>
</dbReference>
<dbReference type="GO" id="GO:0022857">
    <property type="term" value="F:transmembrane transporter activity"/>
    <property type="evidence" value="ECO:0007669"/>
    <property type="project" value="InterPro"/>
</dbReference>
<accession>A0A059J978</accession>
<evidence type="ECO:0000313" key="9">
    <source>
        <dbReference type="EMBL" id="KDB24203.1"/>
    </source>
</evidence>
<dbReference type="PANTHER" id="PTHR23504:SF2">
    <property type="entry name" value="TRANSPORTER, PUTATIVE (AFU_ORTHOLOGUE AFUA_8G04150)-RELATED"/>
    <property type="match status" value="1"/>
</dbReference>
<dbReference type="OMA" id="PIAYVMV"/>
<keyword evidence="2" id="KW-0813">Transport</keyword>
<keyword evidence="10" id="KW-1185">Reference proteome</keyword>
<sequence length="563" mass="61525">MRLTRQARHHNSSPPTSSRADDAFPTVQLFILAVCRFAEPIALTSIFPYSWVMVKDFNIGDKSNASFYAGIIISAFALSESLTGMFWGSLSDKVGRKPVLLLGCAGTVLSLMIVGFSRNFWMALLGRVVGGLLNGNVGVIQTMVGEVVKNPDHEPRAYAVMPFVWSIGTIIGPAIGGTFAQPYKSFPSLFSPSGLFGTFPYLLPNIICSLLLFISIFAGYFFLNETHPDHQPQHTRTEGAEQHTDEDDNDTIGAPLYAVATAGSTAHAGADLTAKSYGTFNDVDMHEDEEWYVRPDGKSLPAPDSGKVFTKRVTMLIIALGIFTYHSMTYDHLLPIFLQDQRDGLINHRPSSPLDIPGGLALSTQTVGLIMAVNGVIALIIQAFIFPIVTEWLGVWSVFVLVTILHPLAYFIVPFLVFLPVSLLYPGIYTCLTIRNLFSILAYPVLLILIKQASPSYNTLGKINGLAASAGAACRTLAPPIAGYLYTVGTRIGFTGIAWWASSLVAIFGALQLWFMSGKPHTSVSILARTPCFSRHVETHPPIIHVHVEEEEQQTPHERQPLV</sequence>
<reference evidence="9 10" key="1">
    <citation type="submission" date="2014-02" db="EMBL/GenBank/DDBJ databases">
        <title>The Genome Sequence of Trichophyton interdigitale MR816.</title>
        <authorList>
            <consortium name="The Broad Institute Genomics Platform"/>
            <person name="Cuomo C.A."/>
            <person name="White T.C."/>
            <person name="Graser Y."/>
            <person name="Martinez-Rossi N."/>
            <person name="Heitman J."/>
            <person name="Young S.K."/>
            <person name="Zeng Q."/>
            <person name="Gargeya S."/>
            <person name="Abouelleil A."/>
            <person name="Alvarado L."/>
            <person name="Chapman S.B."/>
            <person name="Gainer-Dewar J."/>
            <person name="Goldberg J."/>
            <person name="Griggs A."/>
            <person name="Gujja S."/>
            <person name="Hansen M."/>
            <person name="Howarth C."/>
            <person name="Imamovic A."/>
            <person name="Larimer J."/>
            <person name="Martinez D."/>
            <person name="Murphy C."/>
            <person name="Pearson M.D."/>
            <person name="Persinoti G."/>
            <person name="Poon T."/>
            <person name="Priest M."/>
            <person name="Roberts A.D."/>
            <person name="Saif S."/>
            <person name="Shea T.D."/>
            <person name="Sykes S.N."/>
            <person name="Wortman J."/>
            <person name="Nusbaum C."/>
            <person name="Birren B."/>
        </authorList>
    </citation>
    <scope>NUCLEOTIDE SEQUENCE [LARGE SCALE GENOMIC DNA]</scope>
    <source>
        <strain evidence="9 10">MR816</strain>
    </source>
</reference>
<feature type="transmembrane region" description="Helical" evidence="7">
    <location>
        <begin position="497"/>
        <end position="515"/>
    </location>
</feature>
<dbReference type="SUPFAM" id="SSF103473">
    <property type="entry name" value="MFS general substrate transporter"/>
    <property type="match status" value="1"/>
</dbReference>
<feature type="transmembrane region" description="Helical" evidence="7">
    <location>
        <begin position="99"/>
        <end position="118"/>
    </location>
</feature>
<dbReference type="Pfam" id="PF07690">
    <property type="entry name" value="MFS_1"/>
    <property type="match status" value="1"/>
</dbReference>
<dbReference type="Gene3D" id="1.20.1250.20">
    <property type="entry name" value="MFS general substrate transporter like domains"/>
    <property type="match status" value="1"/>
</dbReference>
<dbReference type="InterPro" id="IPR020846">
    <property type="entry name" value="MFS_dom"/>
</dbReference>
<evidence type="ECO:0000256" key="5">
    <source>
        <dbReference type="ARBA" id="ARBA00023136"/>
    </source>
</evidence>
<feature type="transmembrane region" description="Helical" evidence="7">
    <location>
        <begin position="201"/>
        <end position="223"/>
    </location>
</feature>
<feature type="transmembrane region" description="Helical" evidence="7">
    <location>
        <begin position="67"/>
        <end position="87"/>
    </location>
</feature>
<evidence type="ECO:0000259" key="8">
    <source>
        <dbReference type="PROSITE" id="PS50850"/>
    </source>
</evidence>
<comment type="caution">
    <text evidence="9">The sequence shown here is derived from an EMBL/GenBank/DDBJ whole genome shotgun (WGS) entry which is preliminary data.</text>
</comment>
<dbReference type="GO" id="GO:0016020">
    <property type="term" value="C:membrane"/>
    <property type="evidence" value="ECO:0007669"/>
    <property type="project" value="UniProtKB-SubCell"/>
</dbReference>
<feature type="transmembrane region" description="Helical" evidence="7">
    <location>
        <begin position="427"/>
        <end position="450"/>
    </location>
</feature>
<dbReference type="CDD" id="cd17330">
    <property type="entry name" value="MFS_SLC46_TetA_like"/>
    <property type="match status" value="1"/>
</dbReference>
<comment type="subcellular location">
    <subcellularLocation>
        <location evidence="1">Membrane</location>
        <topology evidence="1">Multi-pass membrane protein</topology>
    </subcellularLocation>
</comment>
<proteinExistence type="predicted"/>
<feature type="transmembrane region" description="Helical" evidence="7">
    <location>
        <begin position="398"/>
        <end position="421"/>
    </location>
</feature>
<keyword evidence="5 7" id="KW-0472">Membrane</keyword>
<evidence type="ECO:0000256" key="1">
    <source>
        <dbReference type="ARBA" id="ARBA00004141"/>
    </source>
</evidence>
<feature type="transmembrane region" description="Helical" evidence="7">
    <location>
        <begin position="157"/>
        <end position="181"/>
    </location>
</feature>
<feature type="region of interest" description="Disordered" evidence="6">
    <location>
        <begin position="229"/>
        <end position="248"/>
    </location>
</feature>
<dbReference type="OrthoDB" id="10262656at2759"/>
<evidence type="ECO:0000256" key="6">
    <source>
        <dbReference type="SAM" id="MobiDB-lite"/>
    </source>
</evidence>
<keyword evidence="4 7" id="KW-1133">Transmembrane helix</keyword>
<feature type="compositionally biased region" description="Basic and acidic residues" evidence="6">
    <location>
        <begin position="229"/>
        <end position="243"/>
    </location>
</feature>
<name>A0A059J978_TRIIM</name>
<dbReference type="Proteomes" id="UP000024533">
    <property type="component" value="Unassembled WGS sequence"/>
</dbReference>
<gene>
    <name evidence="9" type="ORF">H109_03939</name>
</gene>
<organism evidence="9 10">
    <name type="scientific">Trichophyton interdigitale (strain MR816)</name>
    <dbReference type="NCBI Taxonomy" id="1215338"/>
    <lineage>
        <taxon>Eukaryota</taxon>
        <taxon>Fungi</taxon>
        <taxon>Dikarya</taxon>
        <taxon>Ascomycota</taxon>
        <taxon>Pezizomycotina</taxon>
        <taxon>Eurotiomycetes</taxon>
        <taxon>Eurotiomycetidae</taxon>
        <taxon>Onygenales</taxon>
        <taxon>Arthrodermataceae</taxon>
        <taxon>Trichophyton</taxon>
    </lineage>
</organism>
<protein>
    <recommendedName>
        <fullName evidence="8">Major facilitator superfamily (MFS) profile domain-containing protein</fullName>
    </recommendedName>
</protein>
<feature type="compositionally biased region" description="Basic residues" evidence="6">
    <location>
        <begin position="1"/>
        <end position="11"/>
    </location>
</feature>
<evidence type="ECO:0000256" key="3">
    <source>
        <dbReference type="ARBA" id="ARBA00022692"/>
    </source>
</evidence>
<evidence type="ECO:0000256" key="4">
    <source>
        <dbReference type="ARBA" id="ARBA00022989"/>
    </source>
</evidence>
<dbReference type="PROSITE" id="PS50850">
    <property type="entry name" value="MFS"/>
    <property type="match status" value="1"/>
</dbReference>
<dbReference type="HOGENOM" id="CLU_001265_54_5_1"/>
<feature type="transmembrane region" description="Helical" evidence="7">
    <location>
        <begin position="313"/>
        <end position="330"/>
    </location>
</feature>
<evidence type="ECO:0000313" key="10">
    <source>
        <dbReference type="Proteomes" id="UP000024533"/>
    </source>
</evidence>
<feature type="region of interest" description="Disordered" evidence="6">
    <location>
        <begin position="1"/>
        <end position="20"/>
    </location>
</feature>
<evidence type="ECO:0000256" key="2">
    <source>
        <dbReference type="ARBA" id="ARBA00022448"/>
    </source>
</evidence>
<feature type="domain" description="Major facilitator superfamily (MFS) profile" evidence="8">
    <location>
        <begin position="28"/>
        <end position="521"/>
    </location>
</feature>
<dbReference type="AlphaFoldDB" id="A0A059J978"/>
<dbReference type="InterPro" id="IPR001958">
    <property type="entry name" value="Tet-R_TetA/multi-R_MdtG-like"/>
</dbReference>
<dbReference type="InterPro" id="IPR011701">
    <property type="entry name" value="MFS"/>
</dbReference>
<keyword evidence="3 7" id="KW-0812">Transmembrane</keyword>
<evidence type="ECO:0000256" key="7">
    <source>
        <dbReference type="SAM" id="Phobius"/>
    </source>
</evidence>
<dbReference type="EMBL" id="AOKY01000275">
    <property type="protein sequence ID" value="KDB24203.1"/>
    <property type="molecule type" value="Genomic_DNA"/>
</dbReference>